<accession>B1M1E3</accession>
<evidence type="ECO:0000313" key="2">
    <source>
        <dbReference type="Proteomes" id="UP000006589"/>
    </source>
</evidence>
<dbReference type="AlphaFoldDB" id="B1M1E3"/>
<sequence length="92" mass="10026">MNTRLERPPVNISAQDQREHLSEVLDQIGHYVDIAQSCVAVRDDRMLAHALKMIALCAVGGAETSRSLLDAVAADKRLRDLCRSDSNGGPRG</sequence>
<dbReference type="KEGG" id="mrd:Mrad2831_4149"/>
<dbReference type="RefSeq" id="WP_012321074.1">
    <property type="nucleotide sequence ID" value="NC_010505.1"/>
</dbReference>
<dbReference type="HOGENOM" id="CLU_2409893_0_0_5"/>
<proteinExistence type="predicted"/>
<name>B1M1E3_METRJ</name>
<organism evidence="1 2">
    <name type="scientific">Methylobacterium radiotolerans (strain ATCC 27329 / DSM 1819 / JCM 2831 / NBRC 15690 / NCIMB 10815 / 0-1)</name>
    <dbReference type="NCBI Taxonomy" id="426355"/>
    <lineage>
        <taxon>Bacteria</taxon>
        <taxon>Pseudomonadati</taxon>
        <taxon>Pseudomonadota</taxon>
        <taxon>Alphaproteobacteria</taxon>
        <taxon>Hyphomicrobiales</taxon>
        <taxon>Methylobacteriaceae</taxon>
        <taxon>Methylobacterium</taxon>
    </lineage>
</organism>
<evidence type="ECO:0000313" key="1">
    <source>
        <dbReference type="EMBL" id="ACB26118.1"/>
    </source>
</evidence>
<dbReference type="GeneID" id="43529492"/>
<gene>
    <name evidence="1" type="ordered locus">Mrad2831_4149</name>
</gene>
<protein>
    <submittedName>
        <fullName evidence="1">Uncharacterized protein</fullName>
    </submittedName>
</protein>
<reference evidence="1 2" key="1">
    <citation type="submission" date="2008-03" db="EMBL/GenBank/DDBJ databases">
        <title>Complete sequence of chromosome of Methylobacterium radiotolerans JCM 2831.</title>
        <authorList>
            <consortium name="US DOE Joint Genome Institute"/>
            <person name="Copeland A."/>
            <person name="Lucas S."/>
            <person name="Lapidus A."/>
            <person name="Glavina del Rio T."/>
            <person name="Dalin E."/>
            <person name="Tice H."/>
            <person name="Bruce D."/>
            <person name="Goodwin L."/>
            <person name="Pitluck S."/>
            <person name="Kiss H."/>
            <person name="Brettin T."/>
            <person name="Detter J.C."/>
            <person name="Han C."/>
            <person name="Kuske C.R."/>
            <person name="Schmutz J."/>
            <person name="Larimer F."/>
            <person name="Land M."/>
            <person name="Hauser L."/>
            <person name="Kyrpides N."/>
            <person name="Mikhailova N."/>
            <person name="Marx C.J."/>
            <person name="Richardson P."/>
        </authorList>
    </citation>
    <scope>NUCLEOTIDE SEQUENCE [LARGE SCALE GENOMIC DNA]</scope>
    <source>
        <strain evidence="2">ATCC 27329 / DSM 1819 / JCM 2831 / NBRC 15690 / NCIMB 10815 / 0-1</strain>
    </source>
</reference>
<dbReference type="Proteomes" id="UP000006589">
    <property type="component" value="Chromosome"/>
</dbReference>
<dbReference type="EMBL" id="CP001001">
    <property type="protein sequence ID" value="ACB26118.1"/>
    <property type="molecule type" value="Genomic_DNA"/>
</dbReference>